<feature type="binding site" evidence="8">
    <location>
        <position position="466"/>
    </location>
    <ligand>
        <name>Zn(2+)</name>
        <dbReference type="ChEBI" id="CHEBI:29105"/>
        <label>2</label>
    </ligand>
</feature>
<dbReference type="Gene3D" id="3.30.40.10">
    <property type="entry name" value="Zinc/RING finger domain, C3HC4 (zinc finger)"/>
    <property type="match status" value="2"/>
</dbReference>
<evidence type="ECO:0000313" key="10">
    <source>
        <dbReference type="EMBL" id="CAH1248614.1"/>
    </source>
</evidence>
<dbReference type="InterPro" id="IPR028651">
    <property type="entry name" value="ING_fam"/>
</dbReference>
<dbReference type="InterPro" id="IPR001965">
    <property type="entry name" value="Znf_PHD"/>
</dbReference>
<keyword evidence="5 8" id="KW-0862">Zinc</keyword>
<feature type="binding site" evidence="8">
    <location>
        <position position="450"/>
    </location>
    <ligand>
        <name>Zn(2+)</name>
        <dbReference type="ChEBI" id="CHEBI:29105"/>
        <label>1</label>
    </ligand>
</feature>
<dbReference type="GO" id="GO:0008270">
    <property type="term" value="F:zinc ion binding"/>
    <property type="evidence" value="ECO:0007669"/>
    <property type="project" value="UniProtKB-KW"/>
</dbReference>
<dbReference type="SMART" id="SM00249">
    <property type="entry name" value="PHD"/>
    <property type="match status" value="2"/>
</dbReference>
<name>A0A8J9Z871_BRALA</name>
<keyword evidence="7" id="KW-0539">Nucleus</keyword>
<evidence type="ECO:0000259" key="9">
    <source>
        <dbReference type="SMART" id="SM00249"/>
    </source>
</evidence>
<evidence type="ECO:0000256" key="1">
    <source>
        <dbReference type="ARBA" id="ARBA00004123"/>
    </source>
</evidence>
<feature type="domain" description="Zinc finger PHD-type" evidence="9">
    <location>
        <begin position="500"/>
        <end position="553"/>
    </location>
</feature>
<evidence type="ECO:0000256" key="8">
    <source>
        <dbReference type="PIRSR" id="PIRSR628651-51"/>
    </source>
</evidence>
<sequence>MFGRKKLSKDKEGPLCQEVSMKTLEDFAWCEVRTWAEDLAPCMTEALKSIFAKPSTNNKETSSRDKKLGLVLAIALHNKRLKFVQACMGVQLWRHGCPQKMFTTLSEFGITQSVESARGQVDRLRLGHDTLLQLWKRDIETKEPTGGTRRRLEFHQPLASYSLTWDNVQVEVHGKHQSSQRQNKFLMWALCFAPQNKVPWCDLPDPATINAVDVDPFALLPASEVLHSIRDRMTTLVTRILADNMPALHLLRDRVVRHIPHPRSREMREKSNIIMEHLHNYVPEVQPGQLHPVLCRGDGLSIERMIHAKRARSNGGTQKAKLQGLAEGAQEFHKEIILLQDTMDLLFSGRSEASRVTLSQLKAFFSHRGMKAKFATCAYICLLATDLCRMDGVQDLPVDFPARKQQQLQWLTNVVVDFCWLAPDHEDIMTAVQAMGEDSGDEEIFPYCSCLEEKEETMIRCCSGNCSTAWYHLTCAGLQSAPEGDWFCSDLCEGDGTYIYCTCHKRKGGDMVQCELSEACLRDEWYHKVCLNQDQLVDIEGTHMHNFICNIIVMLMPIEQM</sequence>
<feature type="domain" description="Zinc finger PHD-type" evidence="9">
    <location>
        <begin position="447"/>
        <end position="492"/>
    </location>
</feature>
<dbReference type="PANTHER" id="PTHR10333:SF42">
    <property type="entry name" value="INHIBITOR OF GROWTH PROTEIN 5"/>
    <property type="match status" value="1"/>
</dbReference>
<feature type="binding site" evidence="8">
    <location>
        <position position="488"/>
    </location>
    <ligand>
        <name>Zn(2+)</name>
        <dbReference type="ChEBI" id="CHEBI:29105"/>
        <label>2</label>
    </ligand>
</feature>
<dbReference type="InterPro" id="IPR011011">
    <property type="entry name" value="Znf_FYVE_PHD"/>
</dbReference>
<evidence type="ECO:0000256" key="2">
    <source>
        <dbReference type="ARBA" id="ARBA00010210"/>
    </source>
</evidence>
<dbReference type="OrthoDB" id="10062821at2759"/>
<feature type="binding site" evidence="8">
    <location>
        <position position="448"/>
    </location>
    <ligand>
        <name>Zn(2+)</name>
        <dbReference type="ChEBI" id="CHEBI:29105"/>
        <label>1</label>
    </ligand>
</feature>
<dbReference type="AlphaFoldDB" id="A0A8J9Z871"/>
<protein>
    <submittedName>
        <fullName evidence="10">ING4 protein</fullName>
    </submittedName>
</protein>
<dbReference type="GO" id="GO:0005634">
    <property type="term" value="C:nucleus"/>
    <property type="evidence" value="ECO:0007669"/>
    <property type="project" value="UniProtKB-SubCell"/>
</dbReference>
<evidence type="ECO:0000256" key="4">
    <source>
        <dbReference type="ARBA" id="ARBA00022771"/>
    </source>
</evidence>
<proteinExistence type="inferred from homology"/>
<keyword evidence="4" id="KW-0863">Zinc-finger</keyword>
<dbReference type="Proteomes" id="UP000838412">
    <property type="component" value="Chromosome 16"/>
</dbReference>
<evidence type="ECO:0000256" key="5">
    <source>
        <dbReference type="ARBA" id="ARBA00022833"/>
    </source>
</evidence>
<comment type="subcellular location">
    <subcellularLocation>
        <location evidence="1">Nucleus</location>
    </subcellularLocation>
</comment>
<feature type="binding site" evidence="8">
    <location>
        <position position="492"/>
    </location>
    <ligand>
        <name>Zn(2+)</name>
        <dbReference type="ChEBI" id="CHEBI:29105"/>
        <label>2</label>
    </ligand>
</feature>
<keyword evidence="11" id="KW-1185">Reference proteome</keyword>
<accession>A0A8J9Z871</accession>
<evidence type="ECO:0000313" key="11">
    <source>
        <dbReference type="Proteomes" id="UP000838412"/>
    </source>
</evidence>
<organism evidence="10 11">
    <name type="scientific">Branchiostoma lanceolatum</name>
    <name type="common">Common lancelet</name>
    <name type="synonym">Amphioxus lanceolatum</name>
    <dbReference type="NCBI Taxonomy" id="7740"/>
    <lineage>
        <taxon>Eukaryota</taxon>
        <taxon>Metazoa</taxon>
        <taxon>Chordata</taxon>
        <taxon>Cephalochordata</taxon>
        <taxon>Leptocardii</taxon>
        <taxon>Amphioxiformes</taxon>
        <taxon>Branchiostomatidae</taxon>
        <taxon>Branchiostoma</taxon>
    </lineage>
</organism>
<keyword evidence="6" id="KW-0156">Chromatin regulator</keyword>
<dbReference type="SUPFAM" id="SSF57903">
    <property type="entry name" value="FYVE/PHD zinc finger"/>
    <property type="match status" value="2"/>
</dbReference>
<keyword evidence="3 8" id="KW-0479">Metal-binding</keyword>
<evidence type="ECO:0000256" key="3">
    <source>
        <dbReference type="ARBA" id="ARBA00022723"/>
    </source>
</evidence>
<feature type="binding site" evidence="8">
    <location>
        <position position="461"/>
    </location>
    <ligand>
        <name>Zn(2+)</name>
        <dbReference type="ChEBI" id="CHEBI:29105"/>
        <label>2</label>
    </ligand>
</feature>
<reference evidence="10" key="1">
    <citation type="submission" date="2022-01" db="EMBL/GenBank/DDBJ databases">
        <authorList>
            <person name="Braso-Vives M."/>
        </authorList>
    </citation>
    <scope>NUCLEOTIDE SEQUENCE</scope>
</reference>
<dbReference type="GO" id="GO:0006325">
    <property type="term" value="P:chromatin organization"/>
    <property type="evidence" value="ECO:0007669"/>
    <property type="project" value="UniProtKB-KW"/>
</dbReference>
<feature type="binding site" evidence="8">
    <location>
        <position position="472"/>
    </location>
    <ligand>
        <name>Zn(2+)</name>
        <dbReference type="ChEBI" id="CHEBI:29105"/>
        <label>1</label>
    </ligand>
</feature>
<comment type="similarity">
    <text evidence="2">Belongs to the ING family.</text>
</comment>
<gene>
    <name evidence="10" type="primary">ING4</name>
    <name evidence="10" type="ORF">BLAG_LOCUS9936</name>
</gene>
<dbReference type="PANTHER" id="PTHR10333">
    <property type="entry name" value="INHIBITOR OF GROWTH PROTEIN"/>
    <property type="match status" value="1"/>
</dbReference>
<dbReference type="GO" id="GO:0006355">
    <property type="term" value="P:regulation of DNA-templated transcription"/>
    <property type="evidence" value="ECO:0007669"/>
    <property type="project" value="TreeGrafter"/>
</dbReference>
<evidence type="ECO:0000256" key="7">
    <source>
        <dbReference type="ARBA" id="ARBA00023242"/>
    </source>
</evidence>
<evidence type="ECO:0000256" key="6">
    <source>
        <dbReference type="ARBA" id="ARBA00022853"/>
    </source>
</evidence>
<dbReference type="EMBL" id="OV696701">
    <property type="protein sequence ID" value="CAH1248614.1"/>
    <property type="molecule type" value="Genomic_DNA"/>
</dbReference>
<dbReference type="InterPro" id="IPR013083">
    <property type="entry name" value="Znf_RING/FYVE/PHD"/>
</dbReference>
<feature type="binding site" evidence="8">
    <location>
        <position position="475"/>
    </location>
    <ligand>
        <name>Zn(2+)</name>
        <dbReference type="ChEBI" id="CHEBI:29105"/>
        <label>1</label>
    </ligand>
</feature>